<protein>
    <submittedName>
        <fullName evidence="2">Uncharacterized protein</fullName>
    </submittedName>
</protein>
<keyword evidence="1" id="KW-0472">Membrane</keyword>
<gene>
    <name evidence="2" type="ORF">LY79DRAFT_340820</name>
</gene>
<comment type="caution">
    <text evidence="2">The sequence shown here is derived from an EMBL/GenBank/DDBJ whole genome shotgun (WGS) entry which is preliminary data.</text>
</comment>
<dbReference type="Proteomes" id="UP001230504">
    <property type="component" value="Unassembled WGS sequence"/>
</dbReference>
<evidence type="ECO:0000313" key="3">
    <source>
        <dbReference type="Proteomes" id="UP001230504"/>
    </source>
</evidence>
<keyword evidence="3" id="KW-1185">Reference proteome</keyword>
<evidence type="ECO:0000256" key="1">
    <source>
        <dbReference type="SAM" id="Phobius"/>
    </source>
</evidence>
<name>A0AAD8V0W5_9PEZI</name>
<feature type="transmembrane region" description="Helical" evidence="1">
    <location>
        <begin position="16"/>
        <end position="35"/>
    </location>
</feature>
<organism evidence="2 3">
    <name type="scientific">Colletotrichum navitas</name>
    <dbReference type="NCBI Taxonomy" id="681940"/>
    <lineage>
        <taxon>Eukaryota</taxon>
        <taxon>Fungi</taxon>
        <taxon>Dikarya</taxon>
        <taxon>Ascomycota</taxon>
        <taxon>Pezizomycotina</taxon>
        <taxon>Sordariomycetes</taxon>
        <taxon>Hypocreomycetidae</taxon>
        <taxon>Glomerellales</taxon>
        <taxon>Glomerellaceae</taxon>
        <taxon>Colletotrichum</taxon>
        <taxon>Colletotrichum graminicola species complex</taxon>
    </lineage>
</organism>
<dbReference type="AlphaFoldDB" id="A0AAD8V0W5"/>
<accession>A0AAD8V0W5</accession>
<dbReference type="EMBL" id="JAHLJV010000065">
    <property type="protein sequence ID" value="KAK1579531.1"/>
    <property type="molecule type" value="Genomic_DNA"/>
</dbReference>
<dbReference type="GeneID" id="85436803"/>
<keyword evidence="1" id="KW-0812">Transmembrane</keyword>
<proteinExistence type="predicted"/>
<feature type="transmembrane region" description="Helical" evidence="1">
    <location>
        <begin position="56"/>
        <end position="76"/>
    </location>
</feature>
<evidence type="ECO:0000313" key="2">
    <source>
        <dbReference type="EMBL" id="KAK1579531.1"/>
    </source>
</evidence>
<dbReference type="RefSeq" id="XP_060410654.1">
    <property type="nucleotide sequence ID" value="XM_060552563.1"/>
</dbReference>
<keyword evidence="1" id="KW-1133">Transmembrane helix</keyword>
<sequence>MVGIFSDRWLLLPPSFLFSSPFANVVCFASFRRLVIAHSNRFSRARRRADEPWLQACNLMESFFGSWYVIGIRFWLARVRTRRKASRVSTKRASGISDFKLFRGGLRTIEPGVYEPLINAVSSEQYTVLDFSQNWSVLTQRADYCMFRFLPHFRSWGYNKTAVERPHSSRTCRAWHCAGLRTWPVTEEPIHPWPQGWPAEEKVWQCREVLWTLRVHEQKLGAPRPAQTATYLCTRTGHASGPAPTTFSMKTGQSLIVPTGAHLALEEGKGVTLEHMGRSGRAFLLLFFSVVQGPSRTWIQIQGGPVPLNAADTRQ</sequence>
<reference evidence="2" key="1">
    <citation type="submission" date="2021-06" db="EMBL/GenBank/DDBJ databases">
        <title>Comparative genomics, transcriptomics and evolutionary studies reveal genomic signatures of adaptation to plant cell wall in hemibiotrophic fungi.</title>
        <authorList>
            <consortium name="DOE Joint Genome Institute"/>
            <person name="Baroncelli R."/>
            <person name="Diaz J.F."/>
            <person name="Benocci T."/>
            <person name="Peng M."/>
            <person name="Battaglia E."/>
            <person name="Haridas S."/>
            <person name="Andreopoulos W."/>
            <person name="Labutti K."/>
            <person name="Pangilinan J."/>
            <person name="Floch G.L."/>
            <person name="Makela M.R."/>
            <person name="Henrissat B."/>
            <person name="Grigoriev I.V."/>
            <person name="Crouch J.A."/>
            <person name="De Vries R.P."/>
            <person name="Sukno S.A."/>
            <person name="Thon M.R."/>
        </authorList>
    </citation>
    <scope>NUCLEOTIDE SEQUENCE</scope>
    <source>
        <strain evidence="2">CBS 125086</strain>
    </source>
</reference>